<comment type="caution">
    <text evidence="1">The sequence shown here is derived from an EMBL/GenBank/DDBJ whole genome shotgun (WGS) entry which is preliminary data.</text>
</comment>
<accession>A0ACB9HLD5</accession>
<keyword evidence="2" id="KW-1185">Reference proteome</keyword>
<reference evidence="2" key="1">
    <citation type="journal article" date="2022" name="Mol. Ecol. Resour.">
        <title>The genomes of chicory, endive, great burdock and yacon provide insights into Asteraceae palaeo-polyploidization history and plant inulin production.</title>
        <authorList>
            <person name="Fan W."/>
            <person name="Wang S."/>
            <person name="Wang H."/>
            <person name="Wang A."/>
            <person name="Jiang F."/>
            <person name="Liu H."/>
            <person name="Zhao H."/>
            <person name="Xu D."/>
            <person name="Zhang Y."/>
        </authorList>
    </citation>
    <scope>NUCLEOTIDE SEQUENCE [LARGE SCALE GENOMIC DNA]</scope>
    <source>
        <strain evidence="2">cv. Yunnan</strain>
    </source>
</reference>
<proteinExistence type="predicted"/>
<protein>
    <submittedName>
        <fullName evidence="1">Uncharacterized protein</fullName>
    </submittedName>
</protein>
<sequence length="136" mass="15522">MIETRLDEKPRKANARPKDLVGSFDKRMANVEVSVTQLIILDDGSLEKLEALEILQADLEGLREDFKSAIELICLEMQTMFKGENARLKKNVDDEFQDSYKNVVERQSLEGKQNMNDATTLVCNCDQLLKISDQKL</sequence>
<organism evidence="1 2">
    <name type="scientific">Smallanthus sonchifolius</name>
    <dbReference type="NCBI Taxonomy" id="185202"/>
    <lineage>
        <taxon>Eukaryota</taxon>
        <taxon>Viridiplantae</taxon>
        <taxon>Streptophyta</taxon>
        <taxon>Embryophyta</taxon>
        <taxon>Tracheophyta</taxon>
        <taxon>Spermatophyta</taxon>
        <taxon>Magnoliopsida</taxon>
        <taxon>eudicotyledons</taxon>
        <taxon>Gunneridae</taxon>
        <taxon>Pentapetalae</taxon>
        <taxon>asterids</taxon>
        <taxon>campanulids</taxon>
        <taxon>Asterales</taxon>
        <taxon>Asteraceae</taxon>
        <taxon>Asteroideae</taxon>
        <taxon>Heliantheae alliance</taxon>
        <taxon>Millerieae</taxon>
        <taxon>Smallanthus</taxon>
    </lineage>
</organism>
<evidence type="ECO:0000313" key="2">
    <source>
        <dbReference type="Proteomes" id="UP001056120"/>
    </source>
</evidence>
<dbReference type="EMBL" id="CM042029">
    <property type="protein sequence ID" value="KAI3796604.1"/>
    <property type="molecule type" value="Genomic_DNA"/>
</dbReference>
<gene>
    <name evidence="1" type="ORF">L1987_39282</name>
</gene>
<evidence type="ECO:0000313" key="1">
    <source>
        <dbReference type="EMBL" id="KAI3796604.1"/>
    </source>
</evidence>
<reference evidence="1 2" key="2">
    <citation type="journal article" date="2022" name="Mol. Ecol. Resour.">
        <title>The genomes of chicory, endive, great burdock and yacon provide insights into Asteraceae paleo-polyploidization history and plant inulin production.</title>
        <authorList>
            <person name="Fan W."/>
            <person name="Wang S."/>
            <person name="Wang H."/>
            <person name="Wang A."/>
            <person name="Jiang F."/>
            <person name="Liu H."/>
            <person name="Zhao H."/>
            <person name="Xu D."/>
            <person name="Zhang Y."/>
        </authorList>
    </citation>
    <scope>NUCLEOTIDE SEQUENCE [LARGE SCALE GENOMIC DNA]</scope>
    <source>
        <strain evidence="2">cv. Yunnan</strain>
        <tissue evidence="1">Leaves</tissue>
    </source>
</reference>
<dbReference type="Proteomes" id="UP001056120">
    <property type="component" value="Linkage Group LG12"/>
</dbReference>
<name>A0ACB9HLD5_9ASTR</name>